<evidence type="ECO:0000256" key="5">
    <source>
        <dbReference type="ARBA" id="ARBA00012588"/>
    </source>
</evidence>
<comment type="catalytic activity">
    <reaction evidence="1 11">
        <text>[(1-&gt;4)-alpha-D-glucosyl](n) + ADP-alpha-D-glucose = [(1-&gt;4)-alpha-D-glucosyl](n+1) + ADP + H(+)</text>
        <dbReference type="Rhea" id="RHEA:18189"/>
        <dbReference type="Rhea" id="RHEA-COMP:9584"/>
        <dbReference type="Rhea" id="RHEA-COMP:9587"/>
        <dbReference type="ChEBI" id="CHEBI:15378"/>
        <dbReference type="ChEBI" id="CHEBI:15444"/>
        <dbReference type="ChEBI" id="CHEBI:57498"/>
        <dbReference type="ChEBI" id="CHEBI:456216"/>
        <dbReference type="EC" id="2.4.1.21"/>
    </reaction>
</comment>
<dbReference type="GO" id="GO:0005978">
    <property type="term" value="P:glycogen biosynthetic process"/>
    <property type="evidence" value="ECO:0007669"/>
    <property type="project" value="UniProtKB-UniRule"/>
</dbReference>
<dbReference type="InterPro" id="IPR013534">
    <property type="entry name" value="Starch_synth_cat_dom"/>
</dbReference>
<feature type="binding site" evidence="11">
    <location>
        <position position="20"/>
    </location>
    <ligand>
        <name>ADP-alpha-D-glucose</name>
        <dbReference type="ChEBI" id="CHEBI:57498"/>
    </ligand>
</feature>
<dbReference type="CDD" id="cd03791">
    <property type="entry name" value="GT5_Glycogen_synthase_DULL1-like"/>
    <property type="match status" value="1"/>
</dbReference>
<dbReference type="Pfam" id="PF08323">
    <property type="entry name" value="Glyco_transf_5"/>
    <property type="match status" value="1"/>
</dbReference>
<evidence type="ECO:0000256" key="7">
    <source>
        <dbReference type="ARBA" id="ARBA00022676"/>
    </source>
</evidence>
<evidence type="ECO:0000256" key="4">
    <source>
        <dbReference type="ARBA" id="ARBA00010281"/>
    </source>
</evidence>
<dbReference type="GO" id="GO:0005829">
    <property type="term" value="C:cytosol"/>
    <property type="evidence" value="ECO:0007669"/>
    <property type="project" value="TreeGrafter"/>
</dbReference>
<dbReference type="RefSeq" id="WP_060587412.1">
    <property type="nucleotide sequence ID" value="NZ_CP013067.1"/>
</dbReference>
<protein>
    <recommendedName>
        <fullName evidence="6 11">Glycogen synthase</fullName>
        <ecNumber evidence="5 11">2.4.1.21</ecNumber>
    </recommendedName>
    <alternativeName>
        <fullName evidence="10 11">Starch [bacterial glycogen] synthase</fullName>
    </alternativeName>
</protein>
<evidence type="ECO:0000256" key="10">
    <source>
        <dbReference type="ARBA" id="ARBA00031722"/>
    </source>
</evidence>
<evidence type="ECO:0000256" key="1">
    <source>
        <dbReference type="ARBA" id="ARBA00001478"/>
    </source>
</evidence>
<comment type="similarity">
    <text evidence="4 11">Belongs to the glycosyltransferase 1 family. Bacterial/plant glycogen synthase subfamily.</text>
</comment>
<dbReference type="PATRIC" id="fig|652.5.peg.3735"/>
<dbReference type="Pfam" id="PF00534">
    <property type="entry name" value="Glycos_transf_1"/>
    <property type="match status" value="1"/>
</dbReference>
<reference evidence="14 15" key="2">
    <citation type="journal article" date="2016" name="Genome Announc.">
        <title>Complete Genome Sequence of the Highly Virulent Aeromonas schubertii Strain WL1483, Isolated from Diseased Snakehead Fish (Channa argus) in China.</title>
        <authorList>
            <person name="Liu L."/>
            <person name="Li N."/>
            <person name="Zhang D."/>
            <person name="Fu X."/>
            <person name="Shi C."/>
            <person name="Lin Q."/>
            <person name="Hao G."/>
        </authorList>
    </citation>
    <scope>NUCLEOTIDE SEQUENCE [LARGE SCALE GENOMIC DNA]</scope>
    <source>
        <strain evidence="14 15">WL1483</strain>
    </source>
</reference>
<reference evidence="15" key="1">
    <citation type="submission" date="2015-10" db="EMBL/GenBank/DDBJ databases">
        <title>Complete Genome Sequence of Aeromonas schubertii strain WL1483.</title>
        <authorList>
            <person name="Liu L."/>
        </authorList>
    </citation>
    <scope>NUCLEOTIDE SEQUENCE [LARGE SCALE GENOMIC DNA]</scope>
    <source>
        <strain evidence="15">WL1483</strain>
    </source>
</reference>
<organism evidence="14 15">
    <name type="scientific">Aeromonas schubertii</name>
    <dbReference type="NCBI Taxonomy" id="652"/>
    <lineage>
        <taxon>Bacteria</taxon>
        <taxon>Pseudomonadati</taxon>
        <taxon>Pseudomonadota</taxon>
        <taxon>Gammaproteobacteria</taxon>
        <taxon>Aeromonadales</taxon>
        <taxon>Aeromonadaceae</taxon>
        <taxon>Aeromonas</taxon>
    </lineage>
</organism>
<dbReference type="InterPro" id="IPR011835">
    <property type="entry name" value="GS/SS"/>
</dbReference>
<evidence type="ECO:0000256" key="6">
    <source>
        <dbReference type="ARBA" id="ARBA00019935"/>
    </source>
</evidence>
<evidence type="ECO:0000313" key="15">
    <source>
        <dbReference type="Proteomes" id="UP000058114"/>
    </source>
</evidence>
<dbReference type="Gene3D" id="3.40.50.2000">
    <property type="entry name" value="Glycogen Phosphorylase B"/>
    <property type="match status" value="2"/>
</dbReference>
<proteinExistence type="inferred from homology"/>
<dbReference type="Proteomes" id="UP000058114">
    <property type="component" value="Chromosome"/>
</dbReference>
<dbReference type="PANTHER" id="PTHR45825:SF11">
    <property type="entry name" value="ALPHA AMYLASE DOMAIN-CONTAINING PROTEIN"/>
    <property type="match status" value="1"/>
</dbReference>
<comment type="pathway">
    <text evidence="3 11">Glycan biosynthesis; glycogen biosynthesis.</text>
</comment>
<dbReference type="SUPFAM" id="SSF53756">
    <property type="entry name" value="UDP-Glycosyltransferase/glycogen phosphorylase"/>
    <property type="match status" value="1"/>
</dbReference>
<keyword evidence="8 11" id="KW-0808">Transferase</keyword>
<dbReference type="HAMAP" id="MF_00484">
    <property type="entry name" value="Glycogen_synth"/>
    <property type="match status" value="1"/>
</dbReference>
<keyword evidence="9 11" id="KW-0320">Glycogen biosynthesis</keyword>
<dbReference type="EC" id="2.4.1.21" evidence="5 11"/>
<dbReference type="AlphaFoldDB" id="A0A0S2SDC8"/>
<accession>A0A0S2SDC8</accession>
<evidence type="ECO:0000259" key="13">
    <source>
        <dbReference type="Pfam" id="PF08323"/>
    </source>
</evidence>
<comment type="function">
    <text evidence="2 11">Synthesizes alpha-1,4-glucan chains using ADP-glucose.</text>
</comment>
<feature type="domain" description="Starch synthase catalytic" evidence="13">
    <location>
        <begin position="7"/>
        <end position="242"/>
    </location>
</feature>
<dbReference type="GO" id="GO:0004373">
    <property type="term" value="F:alpha-1,4-glucan glucosyltransferase (UDP-glucose donor) activity"/>
    <property type="evidence" value="ECO:0007669"/>
    <property type="project" value="InterPro"/>
</dbReference>
<gene>
    <name evidence="11 14" type="primary">glgA</name>
    <name evidence="14" type="ORF">WL1483_307</name>
</gene>
<evidence type="ECO:0000256" key="3">
    <source>
        <dbReference type="ARBA" id="ARBA00004964"/>
    </source>
</evidence>
<dbReference type="UniPathway" id="UPA00164"/>
<dbReference type="NCBIfam" id="NF001903">
    <property type="entry name" value="PRK00654.2-2"/>
    <property type="match status" value="1"/>
</dbReference>
<evidence type="ECO:0000256" key="2">
    <source>
        <dbReference type="ARBA" id="ARBA00002764"/>
    </source>
</evidence>
<evidence type="ECO:0000259" key="12">
    <source>
        <dbReference type="Pfam" id="PF00534"/>
    </source>
</evidence>
<keyword evidence="7 11" id="KW-0328">Glycosyltransferase</keyword>
<dbReference type="PANTHER" id="PTHR45825">
    <property type="entry name" value="GRANULE-BOUND STARCH SYNTHASE 1, CHLOROPLASTIC/AMYLOPLASTIC"/>
    <property type="match status" value="1"/>
</dbReference>
<name>A0A0S2SDC8_9GAMM</name>
<dbReference type="NCBIfam" id="TIGR02095">
    <property type="entry name" value="glgA"/>
    <property type="match status" value="1"/>
</dbReference>
<evidence type="ECO:0000313" key="14">
    <source>
        <dbReference type="EMBL" id="ALP39726.1"/>
    </source>
</evidence>
<dbReference type="KEGG" id="asr:WL1483_307"/>
<evidence type="ECO:0000256" key="11">
    <source>
        <dbReference type="HAMAP-Rule" id="MF_00484"/>
    </source>
</evidence>
<evidence type="ECO:0000256" key="8">
    <source>
        <dbReference type="ARBA" id="ARBA00022679"/>
    </source>
</evidence>
<dbReference type="GO" id="GO:0009011">
    <property type="term" value="F:alpha-1,4-glucan glucosyltransferase (ADP-glucose donor) activity"/>
    <property type="evidence" value="ECO:0007669"/>
    <property type="project" value="UniProtKB-UniRule"/>
</dbReference>
<dbReference type="EMBL" id="CP013067">
    <property type="protein sequence ID" value="ALP39726.1"/>
    <property type="molecule type" value="Genomic_DNA"/>
</dbReference>
<sequence length="487" mass="54552">MVTDPLKILFVASEVEGFAKTGGLADVARALPLSLIEQGHDVIVVMPYYKSMKHREQATLLATTQLMVPGGDPIPFRILRLQQDGLMLYLIDCPRFFEREQLYAENNQAYDDNGARFAFFCAAALHSCEVTGFRPHIVHCNDWHTGLLPMLLRTRYAHSLFFDGTRSVISIHNAAFQGIFDHSQLWMVPEIVGQYDRVGQPASAPVNFLRCGVCFADKINAVSPNYAQELLTHLGAHGMAQAFHARADDLCGIINGCDYRDWDPATDHYLPATYSVDDLAGKAVCRRQLQQELGLEESSVAVYGMTCRLTEQKGVPLLIPALEKFLQHRVQVVIVGTGDPLLAQQLTQLAERHPGRLVFLNTYDNRLAHLVEAGADFFLMPSLFEPCGLNQMYSLAYGTLPLVRAVGGLKDTVIDLNQDPLHANGFCFVEPNAGALLDTLRRSLLFFLQEPEEFRRLQRNAMLTRFCWAESVKQYEIMYRAALAKVV</sequence>
<dbReference type="InterPro" id="IPR001296">
    <property type="entry name" value="Glyco_trans_1"/>
</dbReference>
<feature type="domain" description="Glycosyl transferase family 1" evidence="12">
    <location>
        <begin position="305"/>
        <end position="443"/>
    </location>
</feature>
<evidence type="ECO:0000256" key="9">
    <source>
        <dbReference type="ARBA" id="ARBA00023056"/>
    </source>
</evidence>